<dbReference type="InterPro" id="IPR002549">
    <property type="entry name" value="AI-2E-like"/>
</dbReference>
<dbReference type="STRING" id="748449.Halha_2069"/>
<feature type="transmembrane region" description="Helical" evidence="8">
    <location>
        <begin position="299"/>
        <end position="326"/>
    </location>
</feature>
<keyword evidence="6 8" id="KW-1133">Transmembrane helix</keyword>
<evidence type="ECO:0000256" key="2">
    <source>
        <dbReference type="ARBA" id="ARBA00009773"/>
    </source>
</evidence>
<dbReference type="AlphaFoldDB" id="L0KD07"/>
<keyword evidence="4" id="KW-1003">Cell membrane</keyword>
<evidence type="ECO:0000256" key="8">
    <source>
        <dbReference type="SAM" id="Phobius"/>
    </source>
</evidence>
<reference evidence="10" key="1">
    <citation type="submission" date="2012-02" db="EMBL/GenBank/DDBJ databases">
        <title>The complete genome of Halobacteroides halobius DSM 5150.</title>
        <authorList>
            <person name="Lucas S."/>
            <person name="Copeland A."/>
            <person name="Lapidus A."/>
            <person name="Glavina del Rio T."/>
            <person name="Dalin E."/>
            <person name="Tice H."/>
            <person name="Bruce D."/>
            <person name="Goodwin L."/>
            <person name="Pitluck S."/>
            <person name="Peters L."/>
            <person name="Mikhailova N."/>
            <person name="Gu W."/>
            <person name="Kyrpides N."/>
            <person name="Mavromatis K."/>
            <person name="Ivanova N."/>
            <person name="Brettin T."/>
            <person name="Detter J.C."/>
            <person name="Han C."/>
            <person name="Larimer F."/>
            <person name="Land M."/>
            <person name="Hauser L."/>
            <person name="Markowitz V."/>
            <person name="Cheng J.-F."/>
            <person name="Hugenholtz P."/>
            <person name="Woyke T."/>
            <person name="Wu D."/>
            <person name="Tindall B."/>
            <person name="Pomrenke H."/>
            <person name="Brambilla E."/>
            <person name="Klenk H.-P."/>
            <person name="Eisen J.A."/>
        </authorList>
    </citation>
    <scope>NUCLEOTIDE SEQUENCE [LARGE SCALE GENOMIC DNA]</scope>
    <source>
        <strain evidence="10">ATCC 35273 / DSM 5150 / MD-1</strain>
    </source>
</reference>
<feature type="transmembrane region" description="Helical" evidence="8">
    <location>
        <begin position="7"/>
        <end position="22"/>
    </location>
</feature>
<dbReference type="RefSeq" id="WP_015327677.1">
    <property type="nucleotide sequence ID" value="NC_019978.1"/>
</dbReference>
<evidence type="ECO:0000256" key="4">
    <source>
        <dbReference type="ARBA" id="ARBA00022475"/>
    </source>
</evidence>
<dbReference type="PANTHER" id="PTHR21716:SF53">
    <property type="entry name" value="PERMEASE PERM-RELATED"/>
    <property type="match status" value="1"/>
</dbReference>
<accession>L0KD07</accession>
<sequence length="344" mass="38716">MLKQEKKGLVLLLIIISIYFFYQVKSILFPFCLAIILAYLLNPLIDKLVKSGMPRMGALTFVFGLLFVLFMFVFITVIPAIINELEILTNKLPFYIAKLDRIINKLNNQYQQINISSTLDRVLERIMLRIKELSVEFIERTTQVMINLLSRMFSLIMAPILTFYILKDFKLIKNYFWSIIPDQEQSAIRKLLIRIDEGLVGFFKGQLIVSILVGVLSTLALYWMGVKFSLIIGVLASIFNVVPYFGPFIGAGVAGLIAFGTSLKLSLRVILVFFIIQQIEGNIISPKIMGEEVGLHPVIIIFSLLAGGELLGVIGMLIAIPVAIIAKELLNYLFVEVLATVDNS</sequence>
<feature type="transmembrane region" description="Helical" evidence="8">
    <location>
        <begin position="57"/>
        <end position="82"/>
    </location>
</feature>
<keyword evidence="3" id="KW-0813">Transport</keyword>
<evidence type="ECO:0000256" key="6">
    <source>
        <dbReference type="ARBA" id="ARBA00022989"/>
    </source>
</evidence>
<evidence type="ECO:0000256" key="5">
    <source>
        <dbReference type="ARBA" id="ARBA00022692"/>
    </source>
</evidence>
<dbReference type="Pfam" id="PF01594">
    <property type="entry name" value="AI-2E_transport"/>
    <property type="match status" value="1"/>
</dbReference>
<feature type="transmembrane region" description="Helical" evidence="8">
    <location>
        <begin position="228"/>
        <end position="246"/>
    </location>
</feature>
<evidence type="ECO:0000313" key="10">
    <source>
        <dbReference type="Proteomes" id="UP000010880"/>
    </source>
</evidence>
<keyword evidence="10" id="KW-1185">Reference proteome</keyword>
<proteinExistence type="inferred from homology"/>
<evidence type="ECO:0000256" key="1">
    <source>
        <dbReference type="ARBA" id="ARBA00004651"/>
    </source>
</evidence>
<dbReference type="PANTHER" id="PTHR21716">
    <property type="entry name" value="TRANSMEMBRANE PROTEIN"/>
    <property type="match status" value="1"/>
</dbReference>
<evidence type="ECO:0000256" key="7">
    <source>
        <dbReference type="ARBA" id="ARBA00023136"/>
    </source>
</evidence>
<keyword evidence="5 8" id="KW-0812">Transmembrane</keyword>
<comment type="similarity">
    <text evidence="2">Belongs to the autoinducer-2 exporter (AI-2E) (TC 2.A.86) family.</text>
</comment>
<feature type="transmembrane region" description="Helical" evidence="8">
    <location>
        <begin position="144"/>
        <end position="166"/>
    </location>
</feature>
<gene>
    <name evidence="9" type="ordered locus">Halha_2069</name>
</gene>
<dbReference type="GO" id="GO:0055085">
    <property type="term" value="P:transmembrane transport"/>
    <property type="evidence" value="ECO:0007669"/>
    <property type="project" value="TreeGrafter"/>
</dbReference>
<feature type="transmembrane region" description="Helical" evidence="8">
    <location>
        <begin position="199"/>
        <end position="222"/>
    </location>
</feature>
<organism evidence="9 10">
    <name type="scientific">Halobacteroides halobius (strain ATCC 35273 / DSM 5150 / MD-1)</name>
    <dbReference type="NCBI Taxonomy" id="748449"/>
    <lineage>
        <taxon>Bacteria</taxon>
        <taxon>Bacillati</taxon>
        <taxon>Bacillota</taxon>
        <taxon>Clostridia</taxon>
        <taxon>Halanaerobiales</taxon>
        <taxon>Halobacteroidaceae</taxon>
        <taxon>Halobacteroides</taxon>
    </lineage>
</organism>
<dbReference type="eggNOG" id="COG0628">
    <property type="taxonomic scope" value="Bacteria"/>
</dbReference>
<name>L0KD07_HALHC</name>
<dbReference type="HOGENOM" id="CLU_031275_8_1_9"/>
<dbReference type="Proteomes" id="UP000010880">
    <property type="component" value="Chromosome"/>
</dbReference>
<evidence type="ECO:0000256" key="3">
    <source>
        <dbReference type="ARBA" id="ARBA00022448"/>
    </source>
</evidence>
<dbReference type="KEGG" id="hhl:Halha_2069"/>
<dbReference type="GO" id="GO:0005886">
    <property type="term" value="C:plasma membrane"/>
    <property type="evidence" value="ECO:0007669"/>
    <property type="project" value="UniProtKB-SubCell"/>
</dbReference>
<comment type="subcellular location">
    <subcellularLocation>
        <location evidence="1">Cell membrane</location>
        <topology evidence="1">Multi-pass membrane protein</topology>
    </subcellularLocation>
</comment>
<dbReference type="PATRIC" id="fig|748449.3.peg.1991"/>
<protein>
    <submittedName>
        <fullName evidence="9">Putative permease</fullName>
    </submittedName>
</protein>
<evidence type="ECO:0000313" key="9">
    <source>
        <dbReference type="EMBL" id="AGB41963.1"/>
    </source>
</evidence>
<dbReference type="EMBL" id="CP003359">
    <property type="protein sequence ID" value="AGB41963.1"/>
    <property type="molecule type" value="Genomic_DNA"/>
</dbReference>
<dbReference type="OrthoDB" id="9793390at2"/>
<feature type="transmembrane region" description="Helical" evidence="8">
    <location>
        <begin position="253"/>
        <end position="279"/>
    </location>
</feature>
<keyword evidence="7 8" id="KW-0472">Membrane</keyword>